<evidence type="ECO:0000256" key="6">
    <source>
        <dbReference type="ARBA" id="ARBA00022801"/>
    </source>
</evidence>
<dbReference type="Pfam" id="PF17921">
    <property type="entry name" value="Integrase_H2C2"/>
    <property type="match status" value="1"/>
</dbReference>
<evidence type="ECO:0000256" key="7">
    <source>
        <dbReference type="ARBA" id="ARBA00023268"/>
    </source>
</evidence>
<dbReference type="EMBL" id="CAXIPU020000446">
    <property type="protein sequence ID" value="CAL1672060.1"/>
    <property type="molecule type" value="Genomic_DNA"/>
</dbReference>
<dbReference type="GO" id="GO:0004519">
    <property type="term" value="F:endonuclease activity"/>
    <property type="evidence" value="ECO:0007669"/>
    <property type="project" value="UniProtKB-KW"/>
</dbReference>
<dbReference type="PANTHER" id="PTHR37984">
    <property type="entry name" value="PROTEIN CBG26694"/>
    <property type="match status" value="1"/>
</dbReference>
<keyword evidence="4" id="KW-0540">Nuclease</keyword>
<reference evidence="12" key="1">
    <citation type="submission" date="2024-04" db="EMBL/GenBank/DDBJ databases">
        <authorList>
            <consortium name="Molecular Ecology Group"/>
        </authorList>
    </citation>
    <scope>NUCLEOTIDE SEQUENCE</scope>
</reference>
<evidence type="ECO:0000259" key="10">
    <source>
        <dbReference type="PROSITE" id="PS50878"/>
    </source>
</evidence>
<keyword evidence="3" id="KW-0548">Nucleotidyltransferase</keyword>
<dbReference type="InterPro" id="IPR043502">
    <property type="entry name" value="DNA/RNA_pol_sf"/>
</dbReference>
<dbReference type="InterPro" id="IPR041577">
    <property type="entry name" value="RT_RNaseH_2"/>
</dbReference>
<dbReference type="InterPro" id="IPR050951">
    <property type="entry name" value="Retrovirus_Pol_polyprotein"/>
</dbReference>
<feature type="domain" description="Peptidase A2" evidence="9">
    <location>
        <begin position="461"/>
        <end position="546"/>
    </location>
</feature>
<dbReference type="Gene3D" id="3.30.70.270">
    <property type="match status" value="2"/>
</dbReference>
<keyword evidence="6" id="KW-0378">Hydrolase</keyword>
<evidence type="ECO:0000259" key="9">
    <source>
        <dbReference type="PROSITE" id="PS50175"/>
    </source>
</evidence>
<dbReference type="SUPFAM" id="SSF50630">
    <property type="entry name" value="Acid proteases"/>
    <property type="match status" value="1"/>
</dbReference>
<dbReference type="FunFam" id="3.30.70.270:FF:000026">
    <property type="entry name" value="Transposon Ty3-G Gag-Pol polyprotein"/>
    <property type="match status" value="1"/>
</dbReference>
<comment type="caution">
    <text evidence="12">The sequence shown here is derived from an EMBL/GenBank/DDBJ whole genome shotgun (WGS) entry which is preliminary data.</text>
</comment>
<evidence type="ECO:0000256" key="4">
    <source>
        <dbReference type="ARBA" id="ARBA00022722"/>
    </source>
</evidence>
<dbReference type="GO" id="GO:0006508">
    <property type="term" value="P:proteolysis"/>
    <property type="evidence" value="ECO:0007669"/>
    <property type="project" value="InterPro"/>
</dbReference>
<dbReference type="PROSITE" id="PS50878">
    <property type="entry name" value="RT_POL"/>
    <property type="match status" value="1"/>
</dbReference>
<feature type="domain" description="Reverse transcriptase" evidence="10">
    <location>
        <begin position="659"/>
        <end position="839"/>
    </location>
</feature>
<feature type="region of interest" description="Disordered" evidence="8">
    <location>
        <begin position="348"/>
        <end position="371"/>
    </location>
</feature>
<dbReference type="GO" id="GO:0004190">
    <property type="term" value="F:aspartic-type endopeptidase activity"/>
    <property type="evidence" value="ECO:0007669"/>
    <property type="project" value="InterPro"/>
</dbReference>
<evidence type="ECO:0000313" key="12">
    <source>
        <dbReference type="EMBL" id="CAL1672060.1"/>
    </source>
</evidence>
<evidence type="ECO:0000256" key="2">
    <source>
        <dbReference type="ARBA" id="ARBA00022679"/>
    </source>
</evidence>
<dbReference type="Pfam" id="PF00665">
    <property type="entry name" value="rve"/>
    <property type="match status" value="1"/>
</dbReference>
<dbReference type="PROSITE" id="PS50994">
    <property type="entry name" value="INTEGRASE"/>
    <property type="match status" value="1"/>
</dbReference>
<dbReference type="SUPFAM" id="SSF53098">
    <property type="entry name" value="Ribonuclease H-like"/>
    <property type="match status" value="1"/>
</dbReference>
<dbReference type="Gene3D" id="3.30.420.10">
    <property type="entry name" value="Ribonuclease H-like superfamily/Ribonuclease H"/>
    <property type="match status" value="1"/>
</dbReference>
<dbReference type="Gene3D" id="2.40.70.10">
    <property type="entry name" value="Acid Proteases"/>
    <property type="match status" value="1"/>
</dbReference>
<dbReference type="InterPro" id="IPR001995">
    <property type="entry name" value="Peptidase_A2_cat"/>
</dbReference>
<name>A0AAV2MXI9_9HYME</name>
<evidence type="ECO:0000259" key="11">
    <source>
        <dbReference type="PROSITE" id="PS50994"/>
    </source>
</evidence>
<dbReference type="GO" id="GO:0003964">
    <property type="term" value="F:RNA-directed DNA polymerase activity"/>
    <property type="evidence" value="ECO:0007669"/>
    <property type="project" value="UniProtKB-EC"/>
</dbReference>
<dbReference type="InterPro" id="IPR001584">
    <property type="entry name" value="Integrase_cat-core"/>
</dbReference>
<dbReference type="PROSITE" id="PS50175">
    <property type="entry name" value="ASP_PROT_RETROV"/>
    <property type="match status" value="1"/>
</dbReference>
<evidence type="ECO:0000313" key="13">
    <source>
        <dbReference type="Proteomes" id="UP001497644"/>
    </source>
</evidence>
<keyword evidence="7" id="KW-0511">Multifunctional enzyme</keyword>
<evidence type="ECO:0000256" key="1">
    <source>
        <dbReference type="ARBA" id="ARBA00012493"/>
    </source>
</evidence>
<evidence type="ECO:0000256" key="5">
    <source>
        <dbReference type="ARBA" id="ARBA00022759"/>
    </source>
</evidence>
<dbReference type="GO" id="GO:0042575">
    <property type="term" value="C:DNA polymerase complex"/>
    <property type="evidence" value="ECO:0007669"/>
    <property type="project" value="UniProtKB-ARBA"/>
</dbReference>
<dbReference type="SUPFAM" id="SSF56672">
    <property type="entry name" value="DNA/RNA polymerases"/>
    <property type="match status" value="1"/>
</dbReference>
<dbReference type="EC" id="2.7.7.49" evidence="1"/>
<dbReference type="Pfam" id="PF17919">
    <property type="entry name" value="RT_RNaseH_2"/>
    <property type="match status" value="1"/>
</dbReference>
<dbReference type="GO" id="GO:0003676">
    <property type="term" value="F:nucleic acid binding"/>
    <property type="evidence" value="ECO:0007669"/>
    <property type="project" value="InterPro"/>
</dbReference>
<evidence type="ECO:0000256" key="3">
    <source>
        <dbReference type="ARBA" id="ARBA00022695"/>
    </source>
</evidence>
<keyword evidence="5" id="KW-0255">Endonuclease</keyword>
<keyword evidence="13" id="KW-1185">Reference proteome</keyword>
<dbReference type="InterPro" id="IPR012337">
    <property type="entry name" value="RNaseH-like_sf"/>
</dbReference>
<dbReference type="CDD" id="cd00303">
    <property type="entry name" value="retropepsin_like"/>
    <property type="match status" value="1"/>
</dbReference>
<feature type="domain" description="Integrase catalytic" evidence="11">
    <location>
        <begin position="1179"/>
        <end position="1336"/>
    </location>
</feature>
<dbReference type="Gene3D" id="1.10.340.70">
    <property type="match status" value="1"/>
</dbReference>
<dbReference type="Proteomes" id="UP001497644">
    <property type="component" value="Unassembled WGS sequence"/>
</dbReference>
<gene>
    <name evidence="12" type="ORF">LPLAT_LOCUS5467</name>
</gene>
<proteinExistence type="predicted"/>
<keyword evidence="2" id="KW-0808">Transferase</keyword>
<dbReference type="InterPro" id="IPR043128">
    <property type="entry name" value="Rev_trsase/Diguanyl_cyclase"/>
</dbReference>
<dbReference type="Pfam" id="PF00078">
    <property type="entry name" value="RVT_1"/>
    <property type="match status" value="1"/>
</dbReference>
<evidence type="ECO:0000256" key="8">
    <source>
        <dbReference type="SAM" id="MobiDB-lite"/>
    </source>
</evidence>
<dbReference type="InterPro" id="IPR000477">
    <property type="entry name" value="RT_dom"/>
</dbReference>
<accession>A0AAV2MXI9</accession>
<dbReference type="InterPro" id="IPR041588">
    <property type="entry name" value="Integrase_H2C2"/>
</dbReference>
<dbReference type="CDD" id="cd01647">
    <property type="entry name" value="RT_LTR"/>
    <property type="match status" value="1"/>
</dbReference>
<dbReference type="InterPro" id="IPR021109">
    <property type="entry name" value="Peptidase_aspartic_dom_sf"/>
</dbReference>
<dbReference type="CDD" id="cd09274">
    <property type="entry name" value="RNase_HI_RT_Ty3"/>
    <property type="match status" value="1"/>
</dbReference>
<organism evidence="12 13">
    <name type="scientific">Lasius platythorax</name>
    <dbReference type="NCBI Taxonomy" id="488582"/>
    <lineage>
        <taxon>Eukaryota</taxon>
        <taxon>Metazoa</taxon>
        <taxon>Ecdysozoa</taxon>
        <taxon>Arthropoda</taxon>
        <taxon>Hexapoda</taxon>
        <taxon>Insecta</taxon>
        <taxon>Pterygota</taxon>
        <taxon>Neoptera</taxon>
        <taxon>Endopterygota</taxon>
        <taxon>Hymenoptera</taxon>
        <taxon>Apocrita</taxon>
        <taxon>Aculeata</taxon>
        <taxon>Formicoidea</taxon>
        <taxon>Formicidae</taxon>
        <taxon>Formicinae</taxon>
        <taxon>Lasius</taxon>
        <taxon>Lasius</taxon>
    </lineage>
</organism>
<protein>
    <recommendedName>
        <fullName evidence="1">RNA-directed DNA polymerase</fullName>
        <ecNumber evidence="1">2.7.7.49</ecNumber>
    </recommendedName>
</protein>
<dbReference type="Gene3D" id="3.10.10.10">
    <property type="entry name" value="HIV Type 1 Reverse Transcriptase, subunit A, domain 1"/>
    <property type="match status" value="1"/>
</dbReference>
<dbReference type="PANTHER" id="PTHR37984:SF5">
    <property type="entry name" value="PROTEIN NYNRIN-LIKE"/>
    <property type="match status" value="1"/>
</dbReference>
<dbReference type="GO" id="GO:0015074">
    <property type="term" value="P:DNA integration"/>
    <property type="evidence" value="ECO:0007669"/>
    <property type="project" value="InterPro"/>
</dbReference>
<dbReference type="InterPro" id="IPR036397">
    <property type="entry name" value="RNaseH_sf"/>
</dbReference>
<sequence length="1470" mass="168933">MFSRSHLDSFTLPKLHEELRQFGVTDPPLDHPACVDMIISLFERKVPRKNTLIHQTLEAEGMPDSPVSAVQPPSEVSNIPTNQSFAQSFQKPSDDTLSNLCTLLASHIQQQNQQVKLQQEQAFQQQEMLTKMLTVLSINSASVQSRNQTDFQTPTTMEQNFNSASRSQVPENFSMFSSSASKFLSSQIPQFGGTDKEDVEIWIEKLECVARLHGFSQEVMLSAAFSRLVKTARRWFDYSTGSINSSWIIFRSAIINRFRRKILFGVVLQEVEARKWLYYKESFADYAMDKIALMQPLKLSDEDSIHFLVNGISSLAIRGLAASLRVNSLDEFLREMQHITTSCNFQHKSSSPVLPRKDKFKNDNSSPEDASHFKKKDLFCAYCRGKNHTKDDCFKLKNKKRDSESSQTNNHSTVSAVAAVDVPADNSEDTIAYVNPPINKKFIVNSTSMQITQINGISCNLIALLDTGSPVSFISSNIFSQFFGSLSLVKDNNLAFNAVNGTPIRIYGSVTTPIKLEILSNFVPNVTFLVMESNFNPSRLILGRDFLSEHKIIVTIDVTNKDIKNKVQLFSEVAFTDVIDCSSDELDNLLSDINIDFDNSIKNQLTSVIKEVYNANISPIEDNYAVKVNLKDESVFAYSPRRFAYKEKLQIREIIDDLLSRNIIRESNSPYCSRIVPVRKKNGSLRLCIDLRPLNIRTVKQKYPFPIIEDCLTRLSDKSIFTLLDLKDGFHQISIHPDHTKYFAFATPDGQYEYLRLPFGICEAPAEFQKRLIMILQSLIRNDKIIVYIDDILIPSSSIEDNLNTLRQVLVELRRYDFQLNFKKCLFLKTTIEYLGYIISPSGITLSFRHTEAVKNFPQPSKIVDLQRFLGLTNYFRKFIKDYAIITKPLNMLLRKSTKFKFSDECIQAFNKLKEKLTSSPVLKIYNPHLETEVHTDASALAIAGILLQKQNNGLWAPVTFYSQNTNKAEINYHSFELEMLAIVKSIERFHVYLYGLDFTIVTDCHALVFAVNKANINPRIARWILKLQNYRFKISHRDGRRMMHVDALSRVINFVESMPLEKELQFRQLQDPKLKDLSQKLEFKEDDKFELIDGLVFKKGTEKSRFVVPEAMISNIIRYYHDNMAHCGLEKTIKGIMVNYWFPSLKKRVHNYIDNCVICLLANSSVNSREGELQITDSPTYPFHIFHADHFGPIKETRDGFKHIFLVIDAFTRYTWLFPTKSTGSREAIKNLSFLFQNFGFPRFFVSDRGTAFTSQDFENFLKHYNVSHRLVAVAAPWANGLIERVNRFLKSSLKKVVEDDQCWNSYLDTVQYVINNTYHSSVRATPSKLLFGIEMHKHPDAELVRFLDNIAKNDFDIQEDREAARKLAIESTNKVKEYNKLYYDERHKKPSLYNTGDYVLIRDSVLKPGENKKLKPVYKGPYLVSKVLNKNRYVIQDIPGFNHTAKPYNSILSPDRIKPWVKSVVTPM</sequence>